<feature type="domain" description="LCCL" evidence="3">
    <location>
        <begin position="250"/>
        <end position="331"/>
    </location>
</feature>
<dbReference type="GeneID" id="5235146"/>
<feature type="transmembrane region" description="Helical" evidence="2">
    <location>
        <begin position="377"/>
        <end position="408"/>
    </location>
</feature>
<dbReference type="HOGENOM" id="CLU_011125_2_0_1"/>
<dbReference type="Proteomes" id="UP000001996">
    <property type="component" value="Unassembled WGS sequence"/>
</dbReference>
<feature type="transmembrane region" description="Helical" evidence="2">
    <location>
        <begin position="428"/>
        <end position="450"/>
    </location>
</feature>
<dbReference type="AlphaFoldDB" id="A5DVB5"/>
<dbReference type="eggNOG" id="ENOG502QUEX">
    <property type="taxonomic scope" value="Eukaryota"/>
</dbReference>
<dbReference type="InterPro" id="IPR036609">
    <property type="entry name" value="LCCL_sf"/>
</dbReference>
<gene>
    <name evidence="4" type="ORF">LELG_01301</name>
</gene>
<dbReference type="Pfam" id="PF03815">
    <property type="entry name" value="LCCL"/>
    <property type="match status" value="1"/>
</dbReference>
<organism evidence="4 5">
    <name type="scientific">Lodderomyces elongisporus (strain ATCC 11503 / CBS 2605 / JCM 1781 / NBRC 1676 / NRRL YB-4239)</name>
    <name type="common">Yeast</name>
    <name type="synonym">Saccharomyces elongisporus</name>
    <dbReference type="NCBI Taxonomy" id="379508"/>
    <lineage>
        <taxon>Eukaryota</taxon>
        <taxon>Fungi</taxon>
        <taxon>Dikarya</taxon>
        <taxon>Ascomycota</taxon>
        <taxon>Saccharomycotina</taxon>
        <taxon>Pichiomycetes</taxon>
        <taxon>Debaryomycetaceae</taxon>
        <taxon>Candida/Lodderomyces clade</taxon>
        <taxon>Lodderomyces</taxon>
    </lineage>
</organism>
<evidence type="ECO:0000313" key="4">
    <source>
        <dbReference type="EMBL" id="EDK43123.1"/>
    </source>
</evidence>
<dbReference type="OrthoDB" id="441660at2759"/>
<feature type="region of interest" description="Disordered" evidence="1">
    <location>
        <begin position="1"/>
        <end position="89"/>
    </location>
</feature>
<dbReference type="OMA" id="HWDKTVL"/>
<keyword evidence="2" id="KW-0812">Transmembrane</keyword>
<name>A5DVB5_LODEL</name>
<dbReference type="STRING" id="379508.A5DVB5"/>
<dbReference type="InParanoid" id="A5DVB5"/>
<feature type="transmembrane region" description="Helical" evidence="2">
    <location>
        <begin position="533"/>
        <end position="552"/>
    </location>
</feature>
<evidence type="ECO:0000256" key="1">
    <source>
        <dbReference type="SAM" id="MobiDB-lite"/>
    </source>
</evidence>
<sequence length="787" mass="87833">MGVYNQMHLGHSGKRNNNDNDFSTPTNKSLASSSSSSSPPSLSPSNAIELTNLDTTNTSSNTHTAMSTTSNLLHGEDYESGSEDYDQSSVSFNYPNERSKGAMDKIRLFFRKVWEGPREPRDEYAPRIQLLSYLEDLPVKFKSRVPLTYRRLMLTAYLLFWFGLCYAILVPYLTVPPSSKLNPHTHIYSLSCSALQDFWIGKNAACGMNGELCPDVTKHLASPDDDIIIRCPALCDRGSWTYSLLPIGDQRIKHRGYFIGGGDAFKNKEHKTLKSYDQNQLTNPYRADSYPCGAAVHAGLVSPFWGGCARISYKSGAQPYFNSTKGKYGVDPSISFDSFFKSSFFFKKLGISRGQTQKEQGHEQYDTFTECNDPRMIILLINVVLGLPIIYLASGAVAYWILTIVGFWTICLATDPPLNVDAVNPEDFAYLISIGLERFLPTCSILYILWHFSTKRTLLEPKLPGSLDSRPLGPEFRLQEPYLESTDQKISYMSRVLLFYPLFWLGILNNVTFDRLPVDRLTISDLKEQPGALLSVSCIIFTIATCAVIQAYKIWLSGRFRKYLFVYSIFVVGLIFLAQLPGLTLRVHHYILAMLLIPGCATRGRTALMFQGILLGLFLSGASRWGLAAIAETIASLKRDDPQGNIVPPLFTGYNNESGLLNWVDPINNGTVKRTAYQNKFTSISLLINDIEEYVLDGLASMGTTTNDPTIPPVIDIKSILTNSTSSIYNWVQDTLQNGIKDENGNIAIYLRVGRKIPNTKIYSDYSNAAVLKWPSGELVLPVPGLT</sequence>
<feature type="transmembrane region" description="Helical" evidence="2">
    <location>
        <begin position="608"/>
        <end position="630"/>
    </location>
</feature>
<evidence type="ECO:0000259" key="3">
    <source>
        <dbReference type="Pfam" id="PF03815"/>
    </source>
</evidence>
<keyword evidence="2" id="KW-1133">Transmembrane helix</keyword>
<proteinExistence type="predicted"/>
<accession>A5DVB5</accession>
<dbReference type="EMBL" id="CH981524">
    <property type="protein sequence ID" value="EDK43123.1"/>
    <property type="molecule type" value="Genomic_DNA"/>
</dbReference>
<protein>
    <recommendedName>
        <fullName evidence="3">LCCL domain-containing protein</fullName>
    </recommendedName>
</protein>
<keyword evidence="5" id="KW-1185">Reference proteome</keyword>
<dbReference type="KEGG" id="lel:PVL30_001272"/>
<dbReference type="VEuPathDB" id="FungiDB:LELG_01301"/>
<reference evidence="4 5" key="1">
    <citation type="journal article" date="2009" name="Nature">
        <title>Evolution of pathogenicity and sexual reproduction in eight Candida genomes.</title>
        <authorList>
            <person name="Butler G."/>
            <person name="Rasmussen M.D."/>
            <person name="Lin M.F."/>
            <person name="Santos M.A."/>
            <person name="Sakthikumar S."/>
            <person name="Munro C.A."/>
            <person name="Rheinbay E."/>
            <person name="Grabherr M."/>
            <person name="Forche A."/>
            <person name="Reedy J.L."/>
            <person name="Agrafioti I."/>
            <person name="Arnaud M.B."/>
            <person name="Bates S."/>
            <person name="Brown A.J."/>
            <person name="Brunke S."/>
            <person name="Costanzo M.C."/>
            <person name="Fitzpatrick D.A."/>
            <person name="de Groot P.W."/>
            <person name="Harris D."/>
            <person name="Hoyer L.L."/>
            <person name="Hube B."/>
            <person name="Klis F.M."/>
            <person name="Kodira C."/>
            <person name="Lennard N."/>
            <person name="Logue M.E."/>
            <person name="Martin R."/>
            <person name="Neiman A.M."/>
            <person name="Nikolaou E."/>
            <person name="Quail M.A."/>
            <person name="Quinn J."/>
            <person name="Santos M.C."/>
            <person name="Schmitzberger F.F."/>
            <person name="Sherlock G."/>
            <person name="Shah P."/>
            <person name="Silverstein K.A."/>
            <person name="Skrzypek M.S."/>
            <person name="Soll D."/>
            <person name="Staggs R."/>
            <person name="Stansfield I."/>
            <person name="Stumpf M.P."/>
            <person name="Sudbery P.E."/>
            <person name="Srikantha T."/>
            <person name="Zeng Q."/>
            <person name="Berman J."/>
            <person name="Berriman M."/>
            <person name="Heitman J."/>
            <person name="Gow N.A."/>
            <person name="Lorenz M.C."/>
            <person name="Birren B.W."/>
            <person name="Kellis M."/>
            <person name="Cuomo C.A."/>
        </authorList>
    </citation>
    <scope>NUCLEOTIDE SEQUENCE [LARGE SCALE GENOMIC DNA]</scope>
    <source>
        <strain evidence="5">ATCC 11503 / BCRC 21390 / CBS 2605 / JCM 1781 / NBRC 1676 / NRRL YB-4239</strain>
    </source>
</reference>
<dbReference type="FunCoup" id="A5DVB5">
    <property type="interactions" value="7"/>
</dbReference>
<feature type="transmembrane region" description="Helical" evidence="2">
    <location>
        <begin position="152"/>
        <end position="175"/>
    </location>
</feature>
<dbReference type="Gene3D" id="2.170.130.20">
    <property type="entry name" value="LCCL-like domain"/>
    <property type="match status" value="1"/>
</dbReference>
<feature type="transmembrane region" description="Helical" evidence="2">
    <location>
        <begin position="496"/>
        <end position="513"/>
    </location>
</feature>
<dbReference type="SUPFAM" id="SSF69848">
    <property type="entry name" value="LCCL domain"/>
    <property type="match status" value="1"/>
</dbReference>
<dbReference type="InterPro" id="IPR051957">
    <property type="entry name" value="CRISP-LCCL_domain"/>
</dbReference>
<evidence type="ECO:0000313" key="5">
    <source>
        <dbReference type="Proteomes" id="UP000001996"/>
    </source>
</evidence>
<keyword evidence="2" id="KW-0472">Membrane</keyword>
<dbReference type="InterPro" id="IPR004043">
    <property type="entry name" value="LCCL"/>
</dbReference>
<evidence type="ECO:0000256" key="2">
    <source>
        <dbReference type="SAM" id="Phobius"/>
    </source>
</evidence>
<feature type="compositionally biased region" description="Low complexity" evidence="1">
    <location>
        <begin position="23"/>
        <end position="71"/>
    </location>
</feature>
<feature type="transmembrane region" description="Helical" evidence="2">
    <location>
        <begin position="564"/>
        <end position="588"/>
    </location>
</feature>
<dbReference type="PANTHER" id="PTHR31331:SF1">
    <property type="entry name" value="CYSTEINE RICH SECRETORY PROTEIN LCCL DOMAIN CONTAINING 2"/>
    <property type="match status" value="1"/>
</dbReference>
<dbReference type="PANTHER" id="PTHR31331">
    <property type="entry name" value="LCCL DOMAIN PROTEIN (AFU_ORTHOLOGUE AFUA_5G08630)"/>
    <property type="match status" value="1"/>
</dbReference>